<dbReference type="SUPFAM" id="SSF54427">
    <property type="entry name" value="NTF2-like"/>
    <property type="match status" value="1"/>
</dbReference>
<dbReference type="GO" id="GO:0030638">
    <property type="term" value="P:polyketide metabolic process"/>
    <property type="evidence" value="ECO:0007669"/>
    <property type="project" value="InterPro"/>
</dbReference>
<feature type="signal peptide" evidence="1">
    <location>
        <begin position="1"/>
        <end position="25"/>
    </location>
</feature>
<feature type="chain" id="PRO_5013188896" evidence="1">
    <location>
        <begin position="26"/>
        <end position="154"/>
    </location>
</feature>
<evidence type="ECO:0000259" key="2">
    <source>
        <dbReference type="Pfam" id="PF12680"/>
    </source>
</evidence>
<keyword evidence="1" id="KW-0732">Signal</keyword>
<dbReference type="InterPro" id="IPR009959">
    <property type="entry name" value="Cyclase_SnoaL-like"/>
</dbReference>
<dbReference type="RefSeq" id="WP_094570347.1">
    <property type="nucleotide sequence ID" value="NZ_CP022743.1"/>
</dbReference>
<feature type="domain" description="SnoaL-like" evidence="2">
    <location>
        <begin position="46"/>
        <end position="147"/>
    </location>
</feature>
<dbReference type="Proteomes" id="UP000215002">
    <property type="component" value="Chromosome"/>
</dbReference>
<evidence type="ECO:0000313" key="4">
    <source>
        <dbReference type="Proteomes" id="UP000215002"/>
    </source>
</evidence>
<dbReference type="PANTHER" id="PTHR38436">
    <property type="entry name" value="POLYKETIDE CYCLASE SNOAL-LIKE DOMAIN"/>
    <property type="match status" value="1"/>
</dbReference>
<dbReference type="EMBL" id="CP022743">
    <property type="protein sequence ID" value="ASU33936.1"/>
    <property type="molecule type" value="Genomic_DNA"/>
</dbReference>
<dbReference type="InterPro" id="IPR037401">
    <property type="entry name" value="SnoaL-like"/>
</dbReference>
<gene>
    <name evidence="3" type="ORF">MuYL_2044</name>
</gene>
<evidence type="ECO:0000313" key="3">
    <source>
        <dbReference type="EMBL" id="ASU33936.1"/>
    </source>
</evidence>
<dbReference type="KEGG" id="muc:MuYL_2044"/>
<dbReference type="Gene3D" id="3.10.450.50">
    <property type="match status" value="1"/>
</dbReference>
<organism evidence="3 4">
    <name type="scientific">Mucilaginibacter xinganensis</name>
    <dbReference type="NCBI Taxonomy" id="1234841"/>
    <lineage>
        <taxon>Bacteria</taxon>
        <taxon>Pseudomonadati</taxon>
        <taxon>Bacteroidota</taxon>
        <taxon>Sphingobacteriia</taxon>
        <taxon>Sphingobacteriales</taxon>
        <taxon>Sphingobacteriaceae</taxon>
        <taxon>Mucilaginibacter</taxon>
    </lineage>
</organism>
<sequence>MKNKLLLTCSIIVWATLGAFSQNQAALLKDKDQGLAKNKKLIYDFWREVFEGGHMELAPKYMAEGYIQHNPNVPTGRQAFVDFFSKFAVSKPVVDTMKSPVIAITADGDLVTLVFKQENPDPKDPTKKYVTTWFDMFRIEGGKIAEHWDPALKN</sequence>
<proteinExistence type="predicted"/>
<reference evidence="3 4" key="1">
    <citation type="submission" date="2017-08" db="EMBL/GenBank/DDBJ databases">
        <title>Complete genome sequence of Mucilaginibacter sp. strain BJC16-A31.</title>
        <authorList>
            <consortium name="Henan University of Science and Technology"/>
            <person name="You X."/>
        </authorList>
    </citation>
    <scope>NUCLEOTIDE SEQUENCE [LARGE SCALE GENOMIC DNA]</scope>
    <source>
        <strain evidence="3 4">BJC16-A31</strain>
    </source>
</reference>
<keyword evidence="4" id="KW-1185">Reference proteome</keyword>
<protein>
    <submittedName>
        <fullName evidence="3">Putative SnoaL-like aldol condensation-catalyzing enzyme</fullName>
    </submittedName>
</protein>
<dbReference type="AlphaFoldDB" id="A0A223NVS9"/>
<evidence type="ECO:0000256" key="1">
    <source>
        <dbReference type="SAM" id="SignalP"/>
    </source>
</evidence>
<accession>A0A223NVS9</accession>
<dbReference type="Pfam" id="PF12680">
    <property type="entry name" value="SnoaL_2"/>
    <property type="match status" value="1"/>
</dbReference>
<dbReference type="InterPro" id="IPR032710">
    <property type="entry name" value="NTF2-like_dom_sf"/>
</dbReference>
<name>A0A223NVS9_9SPHI</name>
<dbReference type="OrthoDB" id="9812089at2"/>
<dbReference type="PANTHER" id="PTHR38436:SF1">
    <property type="entry name" value="ESTER CYCLASE"/>
    <property type="match status" value="1"/>
</dbReference>